<protein>
    <recommendedName>
        <fullName evidence="4">Protein kinase domain-containing protein</fullName>
    </recommendedName>
</protein>
<evidence type="ECO:0000313" key="6">
    <source>
        <dbReference type="Proteomes" id="UP000265515"/>
    </source>
</evidence>
<dbReference type="OMA" id="INIKMER"/>
<proteinExistence type="predicted"/>
<dbReference type="SUPFAM" id="SSF56112">
    <property type="entry name" value="Protein kinase-like (PK-like)"/>
    <property type="match status" value="1"/>
</dbReference>
<keyword evidence="2" id="KW-0853">WD repeat</keyword>
<dbReference type="SUPFAM" id="SSF50978">
    <property type="entry name" value="WD40 repeat-like"/>
    <property type="match status" value="1"/>
</dbReference>
<evidence type="ECO:0000256" key="1">
    <source>
        <dbReference type="ARBA" id="ARBA00022786"/>
    </source>
</evidence>
<dbReference type="Proteomes" id="UP000265515">
    <property type="component" value="Unassembled WGS sequence"/>
</dbReference>
<accession>A0A388LWW6</accession>
<dbReference type="Gene3D" id="1.10.510.10">
    <property type="entry name" value="Transferase(Phosphotransferase) domain 1"/>
    <property type="match status" value="1"/>
</dbReference>
<sequence>MHPRTMAGKDPDNGLELTADVKKWDSIEGELGHAHPREPWVVFFYGVEDPVQVLNYESEQQLTFKPSDVDRRVLGAKFIGEKDLAVLLDAPVCEINSNKGPSLIVYRITEDFRMEHSKTFQVMKCLSAVTLTVHPYVRHVLVAGSGYSGEGVINFWDLDRDFHSKTGGVEGPIYWTCFRTAEPYIFLCGASNTVMVWDAKKMVPLQTWKPTWTPGICPTSVGLGPRHQESLIIAGDGEGRLHVWDYQRENCVTTLKAHEGRVVSVYFHPHLPYIFSTSRDGEIKVWSDSNYQCIRSLRSGLTHVFYAFPGRNESMLVLWDYLEDEVCVIKIGMSPKADFEERGKSEVGDGREESDEKLQIEKMEESRIIHLETELGAVRAENMALEDELQKQTQTHAQRIKELETELINIKMERQELREVFEMLRSEHDREKGMHSERIKQLENENGNLLVEREALKERLEESKAKVQHSQCRLEMDGGAAERLETMRMERRALEEGFQKERQTYAERVKELETELRNGRIERQALGKAFERFQSEHEREKGMHLERVKQLQNDISNVRAERGVVKQRLDRSGEVTKEVLMVDQHPFREFSLDELKSATNDFSNNCKLEERHYGCVYMGRITPVTVKRLEGGNSLTPNQHAELTTEVVDALRSLRHPHLQCLVGVCYGGNCLVYEPMANGNVKEWISSAEGPQRGFLPWYIRLRIMAQVAQALAFLHSSSSLSVCPIIHRAIKPENILLGTNNLVAKLAEVDAALIAPVDGAPRMPISPRVDAQYMAPEFFRTEVFTQQTDIYAFGITILEILTGKFKDAFGIMEDAVEDPANFTNTLDPNAGSWDVDLAMEAAAVGLRCANPNRRLRPSMMTGEGAILPALERIAQQVQLADSIEDVRRMSLCE</sequence>
<evidence type="ECO:0000256" key="2">
    <source>
        <dbReference type="PROSITE-ProRule" id="PRU00221"/>
    </source>
</evidence>
<evidence type="ECO:0000256" key="3">
    <source>
        <dbReference type="SAM" id="Coils"/>
    </source>
</evidence>
<keyword evidence="6" id="KW-1185">Reference proteome</keyword>
<dbReference type="InterPro" id="IPR011009">
    <property type="entry name" value="Kinase-like_dom_sf"/>
</dbReference>
<dbReference type="AlphaFoldDB" id="A0A388LWW6"/>
<dbReference type="InterPro" id="IPR001245">
    <property type="entry name" value="Ser-Thr/Tyr_kinase_cat_dom"/>
</dbReference>
<feature type="repeat" description="WD" evidence="2">
    <location>
        <begin position="255"/>
        <end position="296"/>
    </location>
</feature>
<dbReference type="PANTHER" id="PTHR45647">
    <property type="entry name" value="OS02G0152300 PROTEIN"/>
    <property type="match status" value="1"/>
</dbReference>
<dbReference type="GO" id="GO:0004672">
    <property type="term" value="F:protein kinase activity"/>
    <property type="evidence" value="ECO:0007669"/>
    <property type="project" value="InterPro"/>
</dbReference>
<dbReference type="PROSITE" id="PS50011">
    <property type="entry name" value="PROTEIN_KINASE_DOM"/>
    <property type="match status" value="1"/>
</dbReference>
<dbReference type="Pfam" id="PF07714">
    <property type="entry name" value="PK_Tyr_Ser-Thr"/>
    <property type="match status" value="1"/>
</dbReference>
<keyword evidence="1" id="KW-0833">Ubl conjugation pathway</keyword>
<comment type="caution">
    <text evidence="5">The sequence shown here is derived from an EMBL/GenBank/DDBJ whole genome shotgun (WGS) entry which is preliminary data.</text>
</comment>
<dbReference type="EMBL" id="BFEA01000581">
    <property type="protein sequence ID" value="GBG86820.1"/>
    <property type="molecule type" value="Genomic_DNA"/>
</dbReference>
<evidence type="ECO:0000313" key="5">
    <source>
        <dbReference type="EMBL" id="GBG86820.1"/>
    </source>
</evidence>
<dbReference type="PROSITE" id="PS50082">
    <property type="entry name" value="WD_REPEATS_2"/>
    <property type="match status" value="1"/>
</dbReference>
<feature type="domain" description="Protein kinase" evidence="4">
    <location>
        <begin position="602"/>
        <end position="872"/>
    </location>
</feature>
<dbReference type="Pfam" id="PF00400">
    <property type="entry name" value="WD40"/>
    <property type="match status" value="1"/>
</dbReference>
<dbReference type="InterPro" id="IPR001680">
    <property type="entry name" value="WD40_rpt"/>
</dbReference>
<dbReference type="InterPro" id="IPR036322">
    <property type="entry name" value="WD40_repeat_dom_sf"/>
</dbReference>
<dbReference type="GO" id="GO:0005524">
    <property type="term" value="F:ATP binding"/>
    <property type="evidence" value="ECO:0007669"/>
    <property type="project" value="InterPro"/>
</dbReference>
<dbReference type="PROSITE" id="PS50294">
    <property type="entry name" value="WD_REPEATS_REGION"/>
    <property type="match status" value="1"/>
</dbReference>
<keyword evidence="3" id="KW-0175">Coiled coil</keyword>
<reference evidence="5 6" key="1">
    <citation type="journal article" date="2018" name="Cell">
        <title>The Chara Genome: Secondary Complexity and Implications for Plant Terrestrialization.</title>
        <authorList>
            <person name="Nishiyama T."/>
            <person name="Sakayama H."/>
            <person name="Vries J.D."/>
            <person name="Buschmann H."/>
            <person name="Saint-Marcoux D."/>
            <person name="Ullrich K.K."/>
            <person name="Haas F.B."/>
            <person name="Vanderstraeten L."/>
            <person name="Becker D."/>
            <person name="Lang D."/>
            <person name="Vosolsobe S."/>
            <person name="Rombauts S."/>
            <person name="Wilhelmsson P.K.I."/>
            <person name="Janitza P."/>
            <person name="Kern R."/>
            <person name="Heyl A."/>
            <person name="Rumpler F."/>
            <person name="Villalobos L.I.A.C."/>
            <person name="Clay J.M."/>
            <person name="Skokan R."/>
            <person name="Toyoda A."/>
            <person name="Suzuki Y."/>
            <person name="Kagoshima H."/>
            <person name="Schijlen E."/>
            <person name="Tajeshwar N."/>
            <person name="Catarino B."/>
            <person name="Hetherington A.J."/>
            <person name="Saltykova A."/>
            <person name="Bonnot C."/>
            <person name="Breuninger H."/>
            <person name="Symeonidi A."/>
            <person name="Radhakrishnan G.V."/>
            <person name="Van Nieuwerburgh F."/>
            <person name="Deforce D."/>
            <person name="Chang C."/>
            <person name="Karol K.G."/>
            <person name="Hedrich R."/>
            <person name="Ulvskov P."/>
            <person name="Glockner G."/>
            <person name="Delwiche C.F."/>
            <person name="Petrasek J."/>
            <person name="Van de Peer Y."/>
            <person name="Friml J."/>
            <person name="Beilby M."/>
            <person name="Dolan L."/>
            <person name="Kohara Y."/>
            <person name="Sugano S."/>
            <person name="Fujiyama A."/>
            <person name="Delaux P.-M."/>
            <person name="Quint M."/>
            <person name="TheiBen G."/>
            <person name="Hagemann M."/>
            <person name="Harholt J."/>
            <person name="Dunand C."/>
            <person name="Zachgo S."/>
            <person name="Langdale J."/>
            <person name="Maumus F."/>
            <person name="Straeten D.V.D."/>
            <person name="Gould S.B."/>
            <person name="Rensing S.A."/>
        </authorList>
    </citation>
    <scope>NUCLEOTIDE SEQUENCE [LARGE SCALE GENOMIC DNA]</scope>
    <source>
        <strain evidence="5 6">S276</strain>
    </source>
</reference>
<dbReference type="InterPro" id="IPR015943">
    <property type="entry name" value="WD40/YVTN_repeat-like_dom_sf"/>
</dbReference>
<dbReference type="PANTHER" id="PTHR45647:SF139">
    <property type="entry name" value="OS02G0152300 PROTEIN"/>
    <property type="match status" value="1"/>
</dbReference>
<dbReference type="SMART" id="SM00320">
    <property type="entry name" value="WD40"/>
    <property type="match status" value="3"/>
</dbReference>
<feature type="coiled-coil region" evidence="3">
    <location>
        <begin position="368"/>
        <end position="568"/>
    </location>
</feature>
<name>A0A388LWW6_CHABU</name>
<dbReference type="Gene3D" id="2.130.10.10">
    <property type="entry name" value="YVTN repeat-like/Quinoprotein amine dehydrogenase"/>
    <property type="match status" value="1"/>
</dbReference>
<dbReference type="InterPro" id="IPR000719">
    <property type="entry name" value="Prot_kinase_dom"/>
</dbReference>
<organism evidence="5 6">
    <name type="scientific">Chara braunii</name>
    <name type="common">Braun's stonewort</name>
    <dbReference type="NCBI Taxonomy" id="69332"/>
    <lineage>
        <taxon>Eukaryota</taxon>
        <taxon>Viridiplantae</taxon>
        <taxon>Streptophyta</taxon>
        <taxon>Charophyceae</taxon>
        <taxon>Charales</taxon>
        <taxon>Characeae</taxon>
        <taxon>Chara</taxon>
    </lineage>
</organism>
<dbReference type="OrthoDB" id="9890280at2759"/>
<dbReference type="InterPro" id="IPR051348">
    <property type="entry name" value="U-box_ubiquitin_ligases"/>
</dbReference>
<dbReference type="Gramene" id="GBG86820">
    <property type="protein sequence ID" value="GBG86820"/>
    <property type="gene ID" value="CBR_g42103"/>
</dbReference>
<evidence type="ECO:0000259" key="4">
    <source>
        <dbReference type="PROSITE" id="PS50011"/>
    </source>
</evidence>
<gene>
    <name evidence="5" type="ORF">CBR_g42103</name>
</gene>
<dbReference type="Gene3D" id="3.30.200.20">
    <property type="entry name" value="Phosphorylase Kinase, domain 1"/>
    <property type="match status" value="1"/>
</dbReference>